<dbReference type="Gene3D" id="1.20.1280.50">
    <property type="match status" value="1"/>
</dbReference>
<dbReference type="SUPFAM" id="SSF81383">
    <property type="entry name" value="F-box domain"/>
    <property type="match status" value="1"/>
</dbReference>
<sequence>MSEAESSSKIKTHRTATELSSSLFALLNDDVLQNILARLPALSFASATCVSKLWNRVCNRVLSRPKFASALSLDPCPFGAVEDVLDKVLSEPIRPHFVIANIARGFELPECFGPANWGTTDGDSDDEYGSNIEDTNHGIVLTIGYVPGLKVDAIPLLGNPWERLVDLKPHIDVLVDYNLCIADYAMPKETVIVGDERGRFRYNSRGFCGNGYCEDAVALVFARDRHKSSGIGDIQFRVALSNGVSAIGPKYKAASVTLDGPNSPRRTTSTWLTARREGDGDILDGQTMLDDISNELDYHYELHPLYIGVTKQRNYCIRSKEKTITSLAFHRVRGGGESSLYVDGFNIRTGDYFQFYRSDRNNASVNLKALKQDGSSNKCNHKRAVPVNIKKEVFGGFIFSCCGRSDSFFKHRNDVSSPFIENFPGYHWQEYSAVAKLFVPLQ</sequence>
<keyword evidence="3" id="KW-1185">Reference proteome</keyword>
<dbReference type="Proteomes" id="UP000237347">
    <property type="component" value="Unassembled WGS sequence"/>
</dbReference>
<dbReference type="GO" id="GO:0000209">
    <property type="term" value="P:protein polyubiquitination"/>
    <property type="evidence" value="ECO:0007669"/>
    <property type="project" value="TreeGrafter"/>
</dbReference>
<dbReference type="AlphaFoldDB" id="A0AAW0KIG4"/>
<dbReference type="GO" id="GO:0032436">
    <property type="term" value="P:positive regulation of proteasomal ubiquitin-dependent protein catabolic process"/>
    <property type="evidence" value="ECO:0007669"/>
    <property type="project" value="TreeGrafter"/>
</dbReference>
<dbReference type="SMART" id="SM00256">
    <property type="entry name" value="FBOX"/>
    <property type="match status" value="1"/>
</dbReference>
<dbReference type="InterPro" id="IPR001810">
    <property type="entry name" value="F-box_dom"/>
</dbReference>
<evidence type="ECO:0000259" key="1">
    <source>
        <dbReference type="SMART" id="SM00256"/>
    </source>
</evidence>
<dbReference type="PANTHER" id="PTHR14939:SF5">
    <property type="entry name" value="F-BOX ONLY PROTEIN 22"/>
    <property type="match status" value="1"/>
</dbReference>
<proteinExistence type="predicted"/>
<dbReference type="PANTHER" id="PTHR14939">
    <property type="entry name" value="F-BOX ONLY PROTEIN 22"/>
    <property type="match status" value="1"/>
</dbReference>
<feature type="non-terminal residue" evidence="2">
    <location>
        <position position="442"/>
    </location>
</feature>
<reference evidence="2 3" key="1">
    <citation type="journal article" date="2018" name="Sci. Data">
        <title>The draft genome sequence of cork oak.</title>
        <authorList>
            <person name="Ramos A.M."/>
            <person name="Usie A."/>
            <person name="Barbosa P."/>
            <person name="Barros P.M."/>
            <person name="Capote T."/>
            <person name="Chaves I."/>
            <person name="Simoes F."/>
            <person name="Abreu I."/>
            <person name="Carrasquinho I."/>
            <person name="Faro C."/>
            <person name="Guimaraes J.B."/>
            <person name="Mendonca D."/>
            <person name="Nobrega F."/>
            <person name="Rodrigues L."/>
            <person name="Saibo N.J.M."/>
            <person name="Varela M.C."/>
            <person name="Egas C."/>
            <person name="Matos J."/>
            <person name="Miguel C.M."/>
            <person name="Oliveira M.M."/>
            <person name="Ricardo C.P."/>
            <person name="Goncalves S."/>
        </authorList>
    </citation>
    <scope>NUCLEOTIDE SEQUENCE [LARGE SCALE GENOMIC DNA]</scope>
    <source>
        <strain evidence="3">cv. HL8</strain>
    </source>
</reference>
<gene>
    <name evidence="2" type="ORF">CFP56_019322</name>
</gene>
<comment type="caution">
    <text evidence="2">The sequence shown here is derived from an EMBL/GenBank/DDBJ whole genome shotgun (WGS) entry which is preliminary data.</text>
</comment>
<evidence type="ECO:0000313" key="3">
    <source>
        <dbReference type="Proteomes" id="UP000237347"/>
    </source>
</evidence>
<evidence type="ECO:0000313" key="2">
    <source>
        <dbReference type="EMBL" id="KAK7838675.1"/>
    </source>
</evidence>
<protein>
    <submittedName>
        <fullName evidence="2">F-box/lrr-repeat protein</fullName>
    </submittedName>
</protein>
<dbReference type="EMBL" id="PKMF04000301">
    <property type="protein sequence ID" value="KAK7838675.1"/>
    <property type="molecule type" value="Genomic_DNA"/>
</dbReference>
<accession>A0AAW0KIG4</accession>
<dbReference type="Pfam" id="PF00646">
    <property type="entry name" value="F-box"/>
    <property type="match status" value="1"/>
</dbReference>
<feature type="domain" description="F-box" evidence="1">
    <location>
        <begin position="27"/>
        <end position="67"/>
    </location>
</feature>
<name>A0AAW0KIG4_QUESU</name>
<dbReference type="InterPro" id="IPR036047">
    <property type="entry name" value="F-box-like_dom_sf"/>
</dbReference>
<organism evidence="2 3">
    <name type="scientific">Quercus suber</name>
    <name type="common">Cork oak</name>
    <dbReference type="NCBI Taxonomy" id="58331"/>
    <lineage>
        <taxon>Eukaryota</taxon>
        <taxon>Viridiplantae</taxon>
        <taxon>Streptophyta</taxon>
        <taxon>Embryophyta</taxon>
        <taxon>Tracheophyta</taxon>
        <taxon>Spermatophyta</taxon>
        <taxon>Magnoliopsida</taxon>
        <taxon>eudicotyledons</taxon>
        <taxon>Gunneridae</taxon>
        <taxon>Pentapetalae</taxon>
        <taxon>rosids</taxon>
        <taxon>fabids</taxon>
        <taxon>Fagales</taxon>
        <taxon>Fagaceae</taxon>
        <taxon>Quercus</taxon>
    </lineage>
</organism>